<dbReference type="EMBL" id="BMOU01000004">
    <property type="protein sequence ID" value="GGN97704.1"/>
    <property type="molecule type" value="Genomic_DNA"/>
</dbReference>
<organism evidence="2 3">
    <name type="scientific">Haloarcula pellucida</name>
    <dbReference type="NCBI Taxonomy" id="1427151"/>
    <lineage>
        <taxon>Archaea</taxon>
        <taxon>Methanobacteriati</taxon>
        <taxon>Methanobacteriota</taxon>
        <taxon>Stenosarchaea group</taxon>
        <taxon>Halobacteria</taxon>
        <taxon>Halobacteriales</taxon>
        <taxon>Haloarculaceae</taxon>
        <taxon>Haloarcula</taxon>
    </lineage>
</organism>
<protein>
    <recommendedName>
        <fullName evidence="4">DNA cytosine methyltransferase</fullName>
    </recommendedName>
</protein>
<dbReference type="Proteomes" id="UP000605784">
    <property type="component" value="Unassembled WGS sequence"/>
</dbReference>
<dbReference type="RefSeq" id="WP_188998806.1">
    <property type="nucleotide sequence ID" value="NZ_BMOU01000004.1"/>
</dbReference>
<dbReference type="Gene3D" id="3.40.50.150">
    <property type="entry name" value="Vaccinia Virus protein VP39"/>
    <property type="match status" value="1"/>
</dbReference>
<reference evidence="2" key="1">
    <citation type="journal article" date="2014" name="Int. J. Syst. Evol. Microbiol.">
        <title>Complete genome sequence of Corynebacterium casei LMG S-19264T (=DSM 44701T), isolated from a smear-ripened cheese.</title>
        <authorList>
            <consortium name="US DOE Joint Genome Institute (JGI-PGF)"/>
            <person name="Walter F."/>
            <person name="Albersmeier A."/>
            <person name="Kalinowski J."/>
            <person name="Ruckert C."/>
        </authorList>
    </citation>
    <scope>NUCLEOTIDE SEQUENCE</scope>
    <source>
        <strain evidence="2">JCM 17820</strain>
    </source>
</reference>
<evidence type="ECO:0000256" key="1">
    <source>
        <dbReference type="SAM" id="MobiDB-lite"/>
    </source>
</evidence>
<gene>
    <name evidence="2" type="ORF">GCM10009030_27210</name>
</gene>
<feature type="region of interest" description="Disordered" evidence="1">
    <location>
        <begin position="252"/>
        <end position="271"/>
    </location>
</feature>
<keyword evidence="3" id="KW-1185">Reference proteome</keyword>
<evidence type="ECO:0000313" key="2">
    <source>
        <dbReference type="EMBL" id="GGN97704.1"/>
    </source>
</evidence>
<proteinExistence type="predicted"/>
<dbReference type="AlphaFoldDB" id="A0A830GND0"/>
<evidence type="ECO:0000313" key="3">
    <source>
        <dbReference type="Proteomes" id="UP000605784"/>
    </source>
</evidence>
<sequence length="271" mass="30198">MSEQSASGTDRSGVVVIDLYSGRGGVGHALDGLEINHVGVDIEDYADDYPGEFIQGDASAVEWLLDALTDYLEADTVILWMSPPCLRYTPLTQINAARYGWDEGEIERRYPGFEELNVRDVVAAINPDEYIIENVPRCDELEEPTRVNGLAFGLPFDLERHFETSFSAPHAVERGEPDLTMSTRDNYNNTEYQRRELAEAKSVPTDWPEQSVHSAIPPEYVQYLLHYCPASDGVSLPESLRQRPLSDHFVARADGGNSRAVDTATDQQGDT</sequence>
<comment type="caution">
    <text evidence="2">The sequence shown here is derived from an EMBL/GenBank/DDBJ whole genome shotgun (WGS) entry which is preliminary data.</text>
</comment>
<evidence type="ECO:0008006" key="4">
    <source>
        <dbReference type="Google" id="ProtNLM"/>
    </source>
</evidence>
<dbReference type="SUPFAM" id="SSF53335">
    <property type="entry name" value="S-adenosyl-L-methionine-dependent methyltransferases"/>
    <property type="match status" value="1"/>
</dbReference>
<name>A0A830GND0_9EURY</name>
<reference evidence="2" key="2">
    <citation type="submission" date="2020-09" db="EMBL/GenBank/DDBJ databases">
        <authorList>
            <person name="Sun Q."/>
            <person name="Ohkuma M."/>
        </authorList>
    </citation>
    <scope>NUCLEOTIDE SEQUENCE</scope>
    <source>
        <strain evidence="2">JCM 17820</strain>
    </source>
</reference>
<accession>A0A830GND0</accession>
<dbReference type="InterPro" id="IPR029063">
    <property type="entry name" value="SAM-dependent_MTases_sf"/>
</dbReference>